<sequence length="187" mass="21059">MIRSRSNEEVEERKEVDMSEEGYKVNIGQTVVNGLFTIESIDQIPFHLRSSPTSKSTSTSTQITYSWGNLSPPSPTNPSSWISISIRGGYHTLSVLSEPYLNSQVHSSKEKQFSSRSDSGNDDYVYLVFTAQGISSTSSSSNDQPGNQGMFHKLFIEFHRTYSRVLVHLAIRQMDLSNVSEKVDRWP</sequence>
<proteinExistence type="predicted"/>
<keyword evidence="2" id="KW-1185">Reference proteome</keyword>
<name>A0A1B9ILV1_9TREE</name>
<dbReference type="EMBL" id="KV700091">
    <property type="protein sequence ID" value="OCF56421.1"/>
    <property type="molecule type" value="Genomic_DNA"/>
</dbReference>
<reference evidence="1 2" key="1">
    <citation type="submission" date="2013-07" db="EMBL/GenBank/DDBJ databases">
        <title>The Genome Sequence of Kwoniella mangroviensis CBS10435.</title>
        <authorList>
            <consortium name="The Broad Institute Genome Sequencing Platform"/>
            <person name="Cuomo C."/>
            <person name="Litvintseva A."/>
            <person name="Chen Y."/>
            <person name="Heitman J."/>
            <person name="Sun S."/>
            <person name="Springer D."/>
            <person name="Dromer F."/>
            <person name="Young S.K."/>
            <person name="Zeng Q."/>
            <person name="Gargeya S."/>
            <person name="Fitzgerald M."/>
            <person name="Abouelleil A."/>
            <person name="Alvarado L."/>
            <person name="Berlin A.M."/>
            <person name="Chapman S.B."/>
            <person name="Dewar J."/>
            <person name="Goldberg J."/>
            <person name="Griggs A."/>
            <person name="Gujja S."/>
            <person name="Hansen M."/>
            <person name="Howarth C."/>
            <person name="Imamovic A."/>
            <person name="Larimer J."/>
            <person name="McCowan C."/>
            <person name="Murphy C."/>
            <person name="Pearson M."/>
            <person name="Priest M."/>
            <person name="Roberts A."/>
            <person name="Saif S."/>
            <person name="Shea T."/>
            <person name="Sykes S."/>
            <person name="Wortman J."/>
            <person name="Nusbaum C."/>
            <person name="Birren B."/>
        </authorList>
    </citation>
    <scope>NUCLEOTIDE SEQUENCE [LARGE SCALE GENOMIC DNA]</scope>
    <source>
        <strain evidence="1 2">CBS 10435</strain>
    </source>
</reference>
<organism evidence="1 2">
    <name type="scientific">Kwoniella mangroviensis CBS 10435</name>
    <dbReference type="NCBI Taxonomy" id="1331196"/>
    <lineage>
        <taxon>Eukaryota</taxon>
        <taxon>Fungi</taxon>
        <taxon>Dikarya</taxon>
        <taxon>Basidiomycota</taxon>
        <taxon>Agaricomycotina</taxon>
        <taxon>Tremellomycetes</taxon>
        <taxon>Tremellales</taxon>
        <taxon>Cryptococcaceae</taxon>
        <taxon>Kwoniella</taxon>
    </lineage>
</organism>
<gene>
    <name evidence="1" type="ORF">L486_06365</name>
</gene>
<evidence type="ECO:0000313" key="1">
    <source>
        <dbReference type="EMBL" id="OCF56421.1"/>
    </source>
</evidence>
<protein>
    <submittedName>
        <fullName evidence="1">Uncharacterized protein</fullName>
    </submittedName>
</protein>
<dbReference type="AlphaFoldDB" id="A0A1B9ILV1"/>
<reference evidence="2" key="2">
    <citation type="submission" date="2013-12" db="EMBL/GenBank/DDBJ databases">
        <title>Evolution of pathogenesis and genome organization in the Tremellales.</title>
        <authorList>
            <person name="Cuomo C."/>
            <person name="Litvintseva A."/>
            <person name="Heitman J."/>
            <person name="Chen Y."/>
            <person name="Sun S."/>
            <person name="Springer D."/>
            <person name="Dromer F."/>
            <person name="Young S."/>
            <person name="Zeng Q."/>
            <person name="Chapman S."/>
            <person name="Gujja S."/>
            <person name="Saif S."/>
            <person name="Birren B."/>
        </authorList>
    </citation>
    <scope>NUCLEOTIDE SEQUENCE [LARGE SCALE GENOMIC DNA]</scope>
    <source>
        <strain evidence="2">CBS 10435</strain>
    </source>
</reference>
<evidence type="ECO:0000313" key="2">
    <source>
        <dbReference type="Proteomes" id="UP000092583"/>
    </source>
</evidence>
<accession>A0A1B9ILV1</accession>
<dbReference type="OrthoDB" id="2565264at2759"/>
<dbReference type="Proteomes" id="UP000092583">
    <property type="component" value="Unassembled WGS sequence"/>
</dbReference>